<organism evidence="1 2">
    <name type="scientific">Ridgeia piscesae</name>
    <name type="common">Tubeworm</name>
    <dbReference type="NCBI Taxonomy" id="27915"/>
    <lineage>
        <taxon>Eukaryota</taxon>
        <taxon>Metazoa</taxon>
        <taxon>Spiralia</taxon>
        <taxon>Lophotrochozoa</taxon>
        <taxon>Annelida</taxon>
        <taxon>Polychaeta</taxon>
        <taxon>Sedentaria</taxon>
        <taxon>Canalipalpata</taxon>
        <taxon>Sabellida</taxon>
        <taxon>Siboglinidae</taxon>
        <taxon>Ridgeia</taxon>
    </lineage>
</organism>
<dbReference type="AlphaFoldDB" id="A0AAD9KSU2"/>
<accession>A0AAD9KSU2</accession>
<gene>
    <name evidence="1" type="ORF">NP493_683g01016</name>
</gene>
<sequence>MLPSWYEIPAAGAELLRTHHRITDIDSPPIVGPAPHHLMTSIETFLDDTSEMELDGSFLTYSDMDLSTDRSEKHHQVVANTTFISPPDTHRHRRIYPKFESTRFLPLEPMLSVTVPYNNASVDISECTSPLSISSWELETRSDDLVAPPNSPNMDEPVKVDFEVNPTQNFTAAYSASDNIQTKCPSCGSSNACSCDVLAGMKSTKCDHVERNMPGVTQKASKRADFVILGERLPCDGMESAASSLQAPTVLPPSATVKPQPQRNVHSKKNIINVVTKPEKFGAGKSQKCTGKRTQADDSRPQIVHRLLSTVVECSMVSLPSNMDSDDDVVGRFRHGVTNTWCDKPLGTCVPPFRPAKKSKSIHKSTASSRKHNFAGVSEKCLPCHMTESCDKLKQISTRLSTHDTGMSRHDLSFVTPQEKLSCSVSSDATCFMARPLCRGGVTTRGQYMSHTRQTILSRKLKQIGRYLRRSNGAGRTHLIPELQTLGVV</sequence>
<dbReference type="Proteomes" id="UP001209878">
    <property type="component" value="Unassembled WGS sequence"/>
</dbReference>
<evidence type="ECO:0000313" key="2">
    <source>
        <dbReference type="Proteomes" id="UP001209878"/>
    </source>
</evidence>
<name>A0AAD9KSU2_RIDPI</name>
<comment type="caution">
    <text evidence="1">The sequence shown here is derived from an EMBL/GenBank/DDBJ whole genome shotgun (WGS) entry which is preliminary data.</text>
</comment>
<reference evidence="1" key="1">
    <citation type="journal article" date="2023" name="Mol. Biol. Evol.">
        <title>Third-Generation Sequencing Reveals the Adaptive Role of the Epigenome in Three Deep-Sea Polychaetes.</title>
        <authorList>
            <person name="Perez M."/>
            <person name="Aroh O."/>
            <person name="Sun Y."/>
            <person name="Lan Y."/>
            <person name="Juniper S.K."/>
            <person name="Young C.R."/>
            <person name="Angers B."/>
            <person name="Qian P.Y."/>
        </authorList>
    </citation>
    <scope>NUCLEOTIDE SEQUENCE</scope>
    <source>
        <strain evidence="1">R07B-5</strain>
    </source>
</reference>
<keyword evidence="2" id="KW-1185">Reference proteome</keyword>
<dbReference type="EMBL" id="JAODUO010000683">
    <property type="protein sequence ID" value="KAK2176098.1"/>
    <property type="molecule type" value="Genomic_DNA"/>
</dbReference>
<protein>
    <submittedName>
        <fullName evidence="1">Uncharacterized protein</fullName>
    </submittedName>
</protein>
<proteinExistence type="predicted"/>
<evidence type="ECO:0000313" key="1">
    <source>
        <dbReference type="EMBL" id="KAK2176098.1"/>
    </source>
</evidence>